<evidence type="ECO:0000313" key="2">
    <source>
        <dbReference type="EMBL" id="OWQ92574.1"/>
    </source>
</evidence>
<proteinExistence type="predicted"/>
<dbReference type="OrthoDB" id="7585039at2"/>
<dbReference type="SUPFAM" id="SSF54427">
    <property type="entry name" value="NTF2-like"/>
    <property type="match status" value="1"/>
</dbReference>
<comment type="caution">
    <text evidence="2">The sequence shown here is derived from an EMBL/GenBank/DDBJ whole genome shotgun (WGS) entry which is preliminary data.</text>
</comment>
<evidence type="ECO:0000259" key="1">
    <source>
        <dbReference type="Pfam" id="PF13577"/>
    </source>
</evidence>
<evidence type="ECO:0000313" key="3">
    <source>
        <dbReference type="Proteomes" id="UP000197097"/>
    </source>
</evidence>
<dbReference type="Proteomes" id="UP000197097">
    <property type="component" value="Unassembled WGS sequence"/>
</dbReference>
<sequence>MTIQQVIDQAALRQTAELYAQGADRRDKKLWADILTDDCVLEGPGFTLSGRDAVLTSLDVLATMYTATQHRIHNQTVTITGDTALGETYCTADHISQQDGRKESLSWAIRYQDQWRREDGVWRFCDRKLLLDWEERRAL</sequence>
<protein>
    <recommendedName>
        <fullName evidence="1">SnoaL-like domain-containing protein</fullName>
    </recommendedName>
</protein>
<gene>
    <name evidence="2" type="ORF">CDQ91_17435</name>
</gene>
<dbReference type="AlphaFoldDB" id="A0A246JIW6"/>
<dbReference type="InterPro" id="IPR037401">
    <property type="entry name" value="SnoaL-like"/>
</dbReference>
<dbReference type="Pfam" id="PF13577">
    <property type="entry name" value="SnoaL_4"/>
    <property type="match status" value="1"/>
</dbReference>
<dbReference type="InterPro" id="IPR032710">
    <property type="entry name" value="NTF2-like_dom_sf"/>
</dbReference>
<keyword evidence="3" id="KW-1185">Reference proteome</keyword>
<dbReference type="CDD" id="cd00531">
    <property type="entry name" value="NTF2_like"/>
    <property type="match status" value="1"/>
</dbReference>
<organism evidence="2 3">
    <name type="scientific">Sphingopyxis witflariensis</name>
    <dbReference type="NCBI Taxonomy" id="173675"/>
    <lineage>
        <taxon>Bacteria</taxon>
        <taxon>Pseudomonadati</taxon>
        <taxon>Pseudomonadota</taxon>
        <taxon>Alphaproteobacteria</taxon>
        <taxon>Sphingomonadales</taxon>
        <taxon>Sphingomonadaceae</taxon>
        <taxon>Sphingopyxis</taxon>
    </lineage>
</organism>
<dbReference type="EMBL" id="NISJ01000012">
    <property type="protein sequence ID" value="OWQ92574.1"/>
    <property type="molecule type" value="Genomic_DNA"/>
</dbReference>
<dbReference type="RefSeq" id="WP_088473989.1">
    <property type="nucleotide sequence ID" value="NZ_NISJ01000012.1"/>
</dbReference>
<name>A0A246JIW6_9SPHN</name>
<feature type="domain" description="SnoaL-like" evidence="1">
    <location>
        <begin position="5"/>
        <end position="128"/>
    </location>
</feature>
<accession>A0A246JIW6</accession>
<reference evidence="2 3" key="1">
    <citation type="journal article" date="2002" name="Int. J. Syst. Evol. Microbiol.">
        <title>Sphingopyxis witflariensis sp. nov., isolated from activated sludge.</title>
        <authorList>
            <person name="Kampfer P."/>
            <person name="Witzenberger R."/>
            <person name="Denner E.B."/>
            <person name="Busse H.J."/>
            <person name="Neef A."/>
        </authorList>
    </citation>
    <scope>NUCLEOTIDE SEQUENCE [LARGE SCALE GENOMIC DNA]</scope>
    <source>
        <strain evidence="2 3">DSM 14551</strain>
    </source>
</reference>
<dbReference type="Gene3D" id="3.10.450.50">
    <property type="match status" value="1"/>
</dbReference>